<reference evidence="7" key="1">
    <citation type="submission" date="2015-10" db="EMBL/GenBank/DDBJ databases">
        <title>Draft Genome Sequences of 11 Lactococcus lactis subspecies cremoris strains.</title>
        <authorList>
            <person name="Wels M."/>
            <person name="Backus L."/>
            <person name="Boekhorst J."/>
            <person name="Dijkstra A."/>
            <person name="Beerthuizen M."/>
            <person name="Kelly W."/>
            <person name="Siezen R."/>
            <person name="Bachmann H."/>
            <person name="Van Hijum S."/>
        </authorList>
    </citation>
    <scope>NUCLEOTIDE SEQUENCE [LARGE SCALE GENOMIC DNA]</scope>
    <source>
        <strain evidence="7">KF282</strain>
    </source>
</reference>
<dbReference type="InterPro" id="IPR004107">
    <property type="entry name" value="Integrase_SAM-like_N"/>
</dbReference>
<dbReference type="InterPro" id="IPR010998">
    <property type="entry name" value="Integrase_recombinase_N"/>
</dbReference>
<evidence type="ECO:0000313" key="6">
    <source>
        <dbReference type="EMBL" id="KSU03676.1"/>
    </source>
</evidence>
<accession>A0A0V8CQN7</accession>
<dbReference type="AlphaFoldDB" id="A0A0V8CQN7"/>
<dbReference type="Pfam" id="PF00589">
    <property type="entry name" value="Phage_integrase"/>
    <property type="match status" value="1"/>
</dbReference>
<evidence type="ECO:0000256" key="4">
    <source>
        <dbReference type="ARBA" id="ARBA00023172"/>
    </source>
</evidence>
<evidence type="ECO:0000256" key="1">
    <source>
        <dbReference type="ARBA" id="ARBA00008857"/>
    </source>
</evidence>
<dbReference type="Gene3D" id="1.10.150.130">
    <property type="match status" value="1"/>
</dbReference>
<dbReference type="GO" id="GO:0006310">
    <property type="term" value="P:DNA recombination"/>
    <property type="evidence" value="ECO:0007669"/>
    <property type="project" value="UniProtKB-KW"/>
</dbReference>
<proteinExistence type="inferred from homology"/>
<organism evidence="6 7">
    <name type="scientific">Lactococcus lactis subsp. lactis</name>
    <name type="common">Streptococcus lactis</name>
    <dbReference type="NCBI Taxonomy" id="1360"/>
    <lineage>
        <taxon>Bacteria</taxon>
        <taxon>Bacillati</taxon>
        <taxon>Bacillota</taxon>
        <taxon>Bacilli</taxon>
        <taxon>Lactobacillales</taxon>
        <taxon>Streptococcaceae</taxon>
        <taxon>Lactococcus</taxon>
    </lineage>
</organism>
<dbReference type="Pfam" id="PF14659">
    <property type="entry name" value="Phage_int_SAM_3"/>
    <property type="match status" value="1"/>
</dbReference>
<dbReference type="RefSeq" id="WP_017865204.1">
    <property type="nucleotide sequence ID" value="NZ_CP024954.1"/>
</dbReference>
<dbReference type="InterPro" id="IPR002104">
    <property type="entry name" value="Integrase_catalytic"/>
</dbReference>
<dbReference type="GO" id="GO:0003677">
    <property type="term" value="F:DNA binding"/>
    <property type="evidence" value="ECO:0007669"/>
    <property type="project" value="UniProtKB-KW"/>
</dbReference>
<dbReference type="InterPro" id="IPR050090">
    <property type="entry name" value="Tyrosine_recombinase_XerCD"/>
</dbReference>
<sequence>MNIKEYTKKDGTKVYRTNVYLGVDSLTGKQVRTSVTAKSRKMCETKAHQATNNFINNGSTIAREKVVFDNFEDLALSWFESYKLTVKANSIRSVKNYLKVYILPALGTYVLPKITAMLLQGIVNDWSKNANTSEIISGKREKGKGKNYKIMLNIIKRILDYGVQLGAINDNPATKVFPPKLKVRTVNKIKYFDDKELKNFLEYLEALEPSIENQLHNALYRLLLATGLRIGEALALNWSDIDFSEKIVNVTKTTLQSREVQDSPKTKESNRIISLDTATLQILANWRKCQNNHNKVIGLSDKVVFSCDGQRLIYESERTRLSSHLKSAKLPNIGLHGFRHTHASLLMNNDVNPKEIQERLGHSKITTTLDTYSHLAKDKKKETAEKFSNILKAL</sequence>
<keyword evidence="3" id="KW-0238">DNA-binding</keyword>
<dbReference type="InterPro" id="IPR011010">
    <property type="entry name" value="DNA_brk_join_enz"/>
</dbReference>
<comment type="caution">
    <text evidence="6">The sequence shown here is derived from an EMBL/GenBank/DDBJ whole genome shotgun (WGS) entry which is preliminary data.</text>
</comment>
<name>A0A0V8CQN7_LACLL</name>
<dbReference type="GO" id="GO:0015074">
    <property type="term" value="P:DNA integration"/>
    <property type="evidence" value="ECO:0007669"/>
    <property type="project" value="UniProtKB-KW"/>
</dbReference>
<evidence type="ECO:0000313" key="7">
    <source>
        <dbReference type="Proteomes" id="UP000053058"/>
    </source>
</evidence>
<dbReference type="EMBL" id="LKLN01000071">
    <property type="protein sequence ID" value="KSU03676.1"/>
    <property type="molecule type" value="Genomic_DNA"/>
</dbReference>
<dbReference type="PANTHER" id="PTHR30349">
    <property type="entry name" value="PHAGE INTEGRASE-RELATED"/>
    <property type="match status" value="1"/>
</dbReference>
<feature type="domain" description="Tyr recombinase" evidence="5">
    <location>
        <begin position="187"/>
        <end position="385"/>
    </location>
</feature>
<evidence type="ECO:0000256" key="2">
    <source>
        <dbReference type="ARBA" id="ARBA00022908"/>
    </source>
</evidence>
<gene>
    <name evidence="6" type="ORF">KF282_1759</name>
</gene>
<keyword evidence="4" id="KW-0233">DNA recombination</keyword>
<dbReference type="PROSITE" id="PS51898">
    <property type="entry name" value="TYR_RECOMBINASE"/>
    <property type="match status" value="1"/>
</dbReference>
<evidence type="ECO:0000259" key="5">
    <source>
        <dbReference type="PROSITE" id="PS51898"/>
    </source>
</evidence>
<dbReference type="PATRIC" id="fig|1360.104.peg.781"/>
<comment type="similarity">
    <text evidence="1">Belongs to the 'phage' integrase family.</text>
</comment>
<protein>
    <submittedName>
        <fullName evidence="6">Mobile element protein</fullName>
    </submittedName>
</protein>
<evidence type="ECO:0000256" key="3">
    <source>
        <dbReference type="ARBA" id="ARBA00023125"/>
    </source>
</evidence>
<dbReference type="InterPro" id="IPR013762">
    <property type="entry name" value="Integrase-like_cat_sf"/>
</dbReference>
<dbReference type="SUPFAM" id="SSF56349">
    <property type="entry name" value="DNA breaking-rejoining enzymes"/>
    <property type="match status" value="1"/>
</dbReference>
<dbReference type="PANTHER" id="PTHR30349:SF64">
    <property type="entry name" value="PROPHAGE INTEGRASE INTD-RELATED"/>
    <property type="match status" value="1"/>
</dbReference>
<dbReference type="CDD" id="cd01189">
    <property type="entry name" value="INT_ICEBs1_C_like"/>
    <property type="match status" value="1"/>
</dbReference>
<keyword evidence="2" id="KW-0229">DNA integration</keyword>
<dbReference type="Gene3D" id="1.10.443.10">
    <property type="entry name" value="Intergrase catalytic core"/>
    <property type="match status" value="1"/>
</dbReference>
<dbReference type="Proteomes" id="UP000053058">
    <property type="component" value="Unassembled WGS sequence"/>
</dbReference>